<feature type="region of interest" description="Disordered" evidence="4">
    <location>
        <begin position="122"/>
        <end position="160"/>
    </location>
</feature>
<dbReference type="EMBL" id="BAAFSV010000001">
    <property type="protein sequence ID" value="GAB1311195.1"/>
    <property type="molecule type" value="Genomic_DNA"/>
</dbReference>
<accession>A0ABQ0G0D4</accession>
<evidence type="ECO:0000313" key="7">
    <source>
        <dbReference type="Proteomes" id="UP001628179"/>
    </source>
</evidence>
<organism evidence="6 7">
    <name type="scientific">Madurella fahalii</name>
    <dbReference type="NCBI Taxonomy" id="1157608"/>
    <lineage>
        <taxon>Eukaryota</taxon>
        <taxon>Fungi</taxon>
        <taxon>Dikarya</taxon>
        <taxon>Ascomycota</taxon>
        <taxon>Pezizomycotina</taxon>
        <taxon>Sordariomycetes</taxon>
        <taxon>Sordariomycetidae</taxon>
        <taxon>Sordariales</taxon>
        <taxon>Sordariales incertae sedis</taxon>
        <taxon>Madurella</taxon>
    </lineage>
</organism>
<reference evidence="6 7" key="1">
    <citation type="submission" date="2024-09" db="EMBL/GenBank/DDBJ databases">
        <title>Itraconazole resistance in Madurella fahalii resulting from another homologue of gene encoding cytochrome P450 14-alpha sterol demethylase (CYP51).</title>
        <authorList>
            <person name="Yoshioka I."/>
            <person name="Fahal A.H."/>
            <person name="Kaneko S."/>
            <person name="Yaguchi T."/>
        </authorList>
    </citation>
    <scope>NUCLEOTIDE SEQUENCE [LARGE SCALE GENOMIC DNA]</scope>
    <source>
        <strain evidence="6 7">IFM 68171</strain>
    </source>
</reference>
<dbReference type="SUPFAM" id="SSF49764">
    <property type="entry name" value="HSP20-like chaperones"/>
    <property type="match status" value="1"/>
</dbReference>
<evidence type="ECO:0000256" key="3">
    <source>
        <dbReference type="RuleBase" id="RU003616"/>
    </source>
</evidence>
<dbReference type="Gene3D" id="2.60.40.790">
    <property type="match status" value="1"/>
</dbReference>
<keyword evidence="1" id="KW-0346">Stress response</keyword>
<evidence type="ECO:0000313" key="6">
    <source>
        <dbReference type="EMBL" id="GAB1311195.1"/>
    </source>
</evidence>
<dbReference type="PROSITE" id="PS01031">
    <property type="entry name" value="SHSP"/>
    <property type="match status" value="1"/>
</dbReference>
<feature type="domain" description="SHSP" evidence="5">
    <location>
        <begin position="46"/>
        <end position="217"/>
    </location>
</feature>
<name>A0ABQ0G0D4_9PEZI</name>
<comment type="similarity">
    <text evidence="2 3">Belongs to the small heat shock protein (HSP20) family.</text>
</comment>
<keyword evidence="7" id="KW-1185">Reference proteome</keyword>
<evidence type="ECO:0000259" key="5">
    <source>
        <dbReference type="PROSITE" id="PS01031"/>
    </source>
</evidence>
<dbReference type="CDD" id="cd06464">
    <property type="entry name" value="ACD_sHsps-like"/>
    <property type="match status" value="1"/>
</dbReference>
<gene>
    <name evidence="6" type="ORF">MFIFM68171_01405</name>
</gene>
<dbReference type="Pfam" id="PF00011">
    <property type="entry name" value="HSP20"/>
    <property type="match status" value="1"/>
</dbReference>
<evidence type="ECO:0000256" key="2">
    <source>
        <dbReference type="PROSITE-ProRule" id="PRU00285"/>
    </source>
</evidence>
<evidence type="ECO:0000256" key="4">
    <source>
        <dbReference type="SAM" id="MobiDB-lite"/>
    </source>
</evidence>
<comment type="caution">
    <text evidence="6">The sequence shown here is derived from an EMBL/GenBank/DDBJ whole genome shotgun (WGS) entry which is preliminary data.</text>
</comment>
<dbReference type="Proteomes" id="UP001628179">
    <property type="component" value="Unassembled WGS sequence"/>
</dbReference>
<proteinExistence type="inferred from homology"/>
<dbReference type="InterPro" id="IPR031107">
    <property type="entry name" value="Small_HSP"/>
</dbReference>
<dbReference type="RefSeq" id="XP_070912928.1">
    <property type="nucleotide sequence ID" value="XM_071056827.1"/>
</dbReference>
<dbReference type="InterPro" id="IPR008978">
    <property type="entry name" value="HSP20-like_chaperone"/>
</dbReference>
<feature type="compositionally biased region" description="Polar residues" evidence="4">
    <location>
        <begin position="142"/>
        <end position="157"/>
    </location>
</feature>
<dbReference type="InterPro" id="IPR002068">
    <property type="entry name" value="A-crystallin/Hsp20_dom"/>
</dbReference>
<sequence>MSFFPRSFYSSDPSFTPLFRLLDEFDNYTNEVRNNNHDGPRHRRHQHLRTFNPRFDIRETDTAYELHGELPGVDRENINIEFTDPQTIVVRGRVERTYTAGTPPAGLVEGGAQMSGAITEKGEAAETAKNKAPAAEGESKGSDATTSLAKQGNNNEGTGEEKYKYWVQERSTGEFARTFSFPTRVDQDAVTANLNNGILSLVVPKAKKHETRRIAIN</sequence>
<dbReference type="PANTHER" id="PTHR11527">
    <property type="entry name" value="HEAT-SHOCK PROTEIN 20 FAMILY MEMBER"/>
    <property type="match status" value="1"/>
</dbReference>
<protein>
    <submittedName>
        <fullName evidence="6">SHSP domain-containing protein</fullName>
    </submittedName>
</protein>
<dbReference type="GeneID" id="98172150"/>
<evidence type="ECO:0000256" key="1">
    <source>
        <dbReference type="ARBA" id="ARBA00023016"/>
    </source>
</evidence>